<dbReference type="RefSeq" id="WP_144010422.1">
    <property type="nucleotide sequence ID" value="NZ_CAKMAM010000005.1"/>
</dbReference>
<evidence type="ECO:0008006" key="3">
    <source>
        <dbReference type="Google" id="ProtNLM"/>
    </source>
</evidence>
<accession>A0ABD7X855</accession>
<organism evidence="1 2">
    <name type="scientific">Pediococcus pentosaceus</name>
    <dbReference type="NCBI Taxonomy" id="1255"/>
    <lineage>
        <taxon>Bacteria</taxon>
        <taxon>Bacillati</taxon>
        <taxon>Bacillota</taxon>
        <taxon>Bacilli</taxon>
        <taxon>Lactobacillales</taxon>
        <taxon>Lactobacillaceae</taxon>
        <taxon>Pediococcus</taxon>
    </lineage>
</organism>
<proteinExistence type="predicted"/>
<protein>
    <recommendedName>
        <fullName evidence="3">Mannose-6-phosphate isomerase</fullName>
    </recommendedName>
</protein>
<name>A0ABD7X855_PEDPE</name>
<gene>
    <name evidence="1" type="ORF">PWB86_03660</name>
</gene>
<dbReference type="AlphaFoldDB" id="A0ABD7X855"/>
<reference evidence="1 2" key="1">
    <citation type="submission" date="2023-02" db="EMBL/GenBank/DDBJ databases">
        <title>Comparative genomics and fermentation flavor characterization of five lactic acid bacteria reveal flavor biosynthesis metabolic pathways in fermented muskmelon puree.</title>
        <authorList>
            <person name="Yuan L."/>
            <person name="Li M."/>
            <person name="Xu X."/>
            <person name="Lao F."/>
            <person name="Wu J."/>
        </authorList>
    </citation>
    <scope>NUCLEOTIDE SEQUENCE [LARGE SCALE GENOMIC DNA]</scope>
    <source>
        <strain evidence="1 2">Ca-4</strain>
    </source>
</reference>
<sequence length="64" mass="7514">MWITESSNFLLHEGDFYMIPPEIKYTVQAVNNLTYFSFHFDIDESDIKFQLLVANLKDGLKDPL</sequence>
<dbReference type="EMBL" id="CP118739">
    <property type="protein sequence ID" value="WEA57973.1"/>
    <property type="molecule type" value="Genomic_DNA"/>
</dbReference>
<evidence type="ECO:0000313" key="1">
    <source>
        <dbReference type="EMBL" id="WEA57973.1"/>
    </source>
</evidence>
<dbReference type="Proteomes" id="UP001214131">
    <property type="component" value="Chromosome"/>
</dbReference>
<evidence type="ECO:0000313" key="2">
    <source>
        <dbReference type="Proteomes" id="UP001214131"/>
    </source>
</evidence>